<name>A0ABY5K570_9CELL</name>
<feature type="domain" description="Glycosyl hydrolase family 95 catalytic" evidence="4">
    <location>
        <begin position="312"/>
        <end position="730"/>
    </location>
</feature>
<dbReference type="PANTHER" id="PTHR31084:SF0">
    <property type="entry name" value="ALPHA-L-FUCOSIDASE 2"/>
    <property type="match status" value="1"/>
</dbReference>
<dbReference type="SUPFAM" id="SSF48208">
    <property type="entry name" value="Six-hairpin glycosidases"/>
    <property type="match status" value="1"/>
</dbReference>
<evidence type="ECO:0000256" key="1">
    <source>
        <dbReference type="SAM" id="MobiDB-lite"/>
    </source>
</evidence>
<feature type="region of interest" description="Disordered" evidence="1">
    <location>
        <begin position="1"/>
        <end position="21"/>
    </location>
</feature>
<sequence>MVDDVDQGRADAQVGDPHGGPLVLRLDEPALTWTDAFPVGNGRIGAMVHGGTDRERLQVNDDTCWSGAPHDGPPRPVGPLPDDGAPGVVRRARRLLDEGDPPAAEAELAHLQSGWVQAYQPLVDVLLDHPAAGGASGYRRTLDLATGVVTTTWRSADDAPWRQDVLVSHPDRALLLVRASDAAPVDADVRLTTPHPWADAPSVVPGADGVLVATLDMPSHVLPDWVGGADPVRYGGPAVHAAVALAVLADGDAASVRVADGAVHVRGARALRVVLTTATDHDVATGTLHGDRARVAADARAALTRAVADVDGITGRHVADHAALMGRVDLDLGAALDLPLDARLVRHAAGEPDPHLATLAFQHGRYLTVAGSRPGTLPLNLQGIWNERVRPPWSSNYTININTEMNYWPTLVGDLAECHEPLLAWLDRLAVAGQGTARTFYGVRGWVAHHNSDPWCFTGPTGQGHDSASWSSWPLGGVWLARHVVDHRDWTGDDDALRRHWPVVRGAALAALDMLVELPDGTLGTSPATSPENQYLLPDGRAASVSVSTTSDLAMVRDLLEHVRRLTPVVGDHDADLRDAVEGALERLPTERVGPDGRLAEWHTDVPDAEPAHRHQSHLYRVFPGTSIDPDTAPTLAAAAARTLDARGPESTGWSLAWRLALRARLRDADGVAALVDAFLHPVDAEGAAPRGTDLPAHLRGGVYRSLLCAHPPFQIDGNLGFTAGVAEALVQAHHQGADGVREVHLLPALPAAWPDGRVRGLRLRGGLRLADLRWQDGRVVHAVLESDRAVVVDVREAGGARRQQVTVTPGHPTPLPPRG</sequence>
<evidence type="ECO:0000313" key="6">
    <source>
        <dbReference type="Proteomes" id="UP001317322"/>
    </source>
</evidence>
<dbReference type="EMBL" id="CP101989">
    <property type="protein sequence ID" value="UUI64556.1"/>
    <property type="molecule type" value="Genomic_DNA"/>
</dbReference>
<protein>
    <submittedName>
        <fullName evidence="5">Glycoside hydrolase family 95 protein</fullName>
    </submittedName>
</protein>
<dbReference type="RefSeq" id="WP_227566088.1">
    <property type="nucleotide sequence ID" value="NZ_CP101989.1"/>
</dbReference>
<organism evidence="5 6">
    <name type="scientific">Cellulomonas wangsupingiae</name>
    <dbReference type="NCBI Taxonomy" id="2968085"/>
    <lineage>
        <taxon>Bacteria</taxon>
        <taxon>Bacillati</taxon>
        <taxon>Actinomycetota</taxon>
        <taxon>Actinomycetes</taxon>
        <taxon>Micrococcales</taxon>
        <taxon>Cellulomonadaceae</taxon>
        <taxon>Cellulomonas</taxon>
    </lineage>
</organism>
<dbReference type="Gene3D" id="1.50.10.10">
    <property type="match status" value="1"/>
</dbReference>
<evidence type="ECO:0000259" key="2">
    <source>
        <dbReference type="Pfam" id="PF14498"/>
    </source>
</evidence>
<evidence type="ECO:0000259" key="3">
    <source>
        <dbReference type="Pfam" id="PF21307"/>
    </source>
</evidence>
<dbReference type="Pfam" id="PF14498">
    <property type="entry name" value="Glyco_hyd_65N_2"/>
    <property type="match status" value="1"/>
</dbReference>
<dbReference type="Proteomes" id="UP001317322">
    <property type="component" value="Chromosome"/>
</dbReference>
<dbReference type="Pfam" id="PF21307">
    <property type="entry name" value="Glyco_hydro_95_C"/>
    <property type="match status" value="1"/>
</dbReference>
<evidence type="ECO:0000259" key="4">
    <source>
        <dbReference type="Pfam" id="PF22124"/>
    </source>
</evidence>
<feature type="region of interest" description="Disordered" evidence="1">
    <location>
        <begin position="63"/>
        <end position="83"/>
    </location>
</feature>
<dbReference type="InterPro" id="IPR016518">
    <property type="entry name" value="Alpha-L-fucosidase"/>
</dbReference>
<dbReference type="InterPro" id="IPR054363">
    <property type="entry name" value="GH95_cat"/>
</dbReference>
<dbReference type="InterPro" id="IPR049053">
    <property type="entry name" value="AFCA-like_C"/>
</dbReference>
<dbReference type="InterPro" id="IPR012341">
    <property type="entry name" value="6hp_glycosidase-like_sf"/>
</dbReference>
<reference evidence="5 6" key="1">
    <citation type="submission" date="2022-07" db="EMBL/GenBank/DDBJ databases">
        <title>Novel species in genus cellulomonas.</title>
        <authorList>
            <person name="Ye L."/>
        </authorList>
    </citation>
    <scope>NUCLEOTIDE SEQUENCE [LARGE SCALE GENOMIC DNA]</scope>
    <source>
        <strain evidence="6">zg-Y908</strain>
    </source>
</reference>
<gene>
    <name evidence="5" type="ORF">NP075_15770</name>
</gene>
<dbReference type="InterPro" id="IPR027414">
    <property type="entry name" value="GH95_N_dom"/>
</dbReference>
<dbReference type="PANTHER" id="PTHR31084">
    <property type="entry name" value="ALPHA-L-FUCOSIDASE 2"/>
    <property type="match status" value="1"/>
</dbReference>
<dbReference type="PIRSF" id="PIRSF007663">
    <property type="entry name" value="UCP007663"/>
    <property type="match status" value="1"/>
</dbReference>
<dbReference type="InterPro" id="IPR008928">
    <property type="entry name" value="6-hairpin_glycosidase_sf"/>
</dbReference>
<feature type="domain" description="Glycosyl hydrolase family 95 N-terminal" evidence="2">
    <location>
        <begin position="24"/>
        <end position="282"/>
    </location>
</feature>
<dbReference type="GO" id="GO:0016787">
    <property type="term" value="F:hydrolase activity"/>
    <property type="evidence" value="ECO:0007669"/>
    <property type="project" value="UniProtKB-KW"/>
</dbReference>
<proteinExistence type="predicted"/>
<dbReference type="Pfam" id="PF22124">
    <property type="entry name" value="Glyco_hydro_95_cat"/>
    <property type="match status" value="1"/>
</dbReference>
<accession>A0ABY5K570</accession>
<evidence type="ECO:0000313" key="5">
    <source>
        <dbReference type="EMBL" id="UUI64556.1"/>
    </source>
</evidence>
<keyword evidence="6" id="KW-1185">Reference proteome</keyword>
<keyword evidence="5" id="KW-0378">Hydrolase</keyword>
<feature type="domain" description="Alpha fucosidase A-like C-terminal" evidence="3">
    <location>
        <begin position="743"/>
        <end position="799"/>
    </location>
</feature>